<comment type="function">
    <text evidence="8">Catalyzes the hydrolysis of complex carboxylic polyesters found in the cell wall of plants. Degrades cutin, a macromolecule that forms the structure of the plant cuticle.</text>
</comment>
<evidence type="ECO:0000256" key="8">
    <source>
        <dbReference type="RuleBase" id="RU361263"/>
    </source>
</evidence>
<gene>
    <name evidence="9" type="ORF">MPSYJ_12690</name>
</gene>
<comment type="subcellular location">
    <subcellularLocation>
        <location evidence="1 8">Secreted</location>
    </subcellularLocation>
</comment>
<keyword evidence="4 8" id="KW-0964">Secreted</keyword>
<evidence type="ECO:0000256" key="7">
    <source>
        <dbReference type="ARBA" id="ARBA00023157"/>
    </source>
</evidence>
<dbReference type="SUPFAM" id="SSF53474">
    <property type="entry name" value="alpha/beta-Hydrolases"/>
    <property type="match status" value="1"/>
</dbReference>
<dbReference type="PANTHER" id="PTHR33630:SF9">
    <property type="entry name" value="CUTINASE 4"/>
    <property type="match status" value="1"/>
</dbReference>
<dbReference type="Gene3D" id="3.40.50.1820">
    <property type="entry name" value="alpha/beta hydrolase"/>
    <property type="match status" value="1"/>
</dbReference>
<reference evidence="9 10" key="1">
    <citation type="journal article" date="2019" name="Emerg. Microbes Infect.">
        <title>Comprehensive subspecies identification of 175 nontuberculous mycobacteria species based on 7547 genomic profiles.</title>
        <authorList>
            <person name="Matsumoto Y."/>
            <person name="Kinjo T."/>
            <person name="Motooka D."/>
            <person name="Nabeya D."/>
            <person name="Jung N."/>
            <person name="Uechi K."/>
            <person name="Horii T."/>
            <person name="Iida T."/>
            <person name="Fujita J."/>
            <person name="Nakamura S."/>
        </authorList>
    </citation>
    <scope>NUCLEOTIDE SEQUENCE [LARGE SCALE GENOMIC DNA]</scope>
    <source>
        <strain evidence="9 10">JCM 13323</strain>
    </source>
</reference>
<dbReference type="RefSeq" id="WP_163720899.1">
    <property type="nucleotide sequence ID" value="NZ_AP022574.1"/>
</dbReference>
<evidence type="ECO:0000313" key="10">
    <source>
        <dbReference type="Proteomes" id="UP000466514"/>
    </source>
</evidence>
<dbReference type="PROSITE" id="PS51257">
    <property type="entry name" value="PROKAR_LIPOPROTEIN"/>
    <property type="match status" value="1"/>
</dbReference>
<dbReference type="SMART" id="SM01110">
    <property type="entry name" value="Cutinase"/>
    <property type="match status" value="1"/>
</dbReference>
<organism evidence="9 10">
    <name type="scientific">Mycolicibacterium psychrotolerans</name>
    <dbReference type="NCBI Taxonomy" id="216929"/>
    <lineage>
        <taxon>Bacteria</taxon>
        <taxon>Bacillati</taxon>
        <taxon>Actinomycetota</taxon>
        <taxon>Actinomycetes</taxon>
        <taxon>Mycobacteriales</taxon>
        <taxon>Mycobacteriaceae</taxon>
        <taxon>Mycolicibacterium</taxon>
    </lineage>
</organism>
<name>A0A7I7M6J7_9MYCO</name>
<feature type="signal peptide" evidence="8">
    <location>
        <begin position="1"/>
        <end position="28"/>
    </location>
</feature>
<comment type="similarity">
    <text evidence="2 8">Belongs to the cutinase family.</text>
</comment>
<dbReference type="PROSITE" id="PS00155">
    <property type="entry name" value="CUTINASE_1"/>
    <property type="match status" value="1"/>
</dbReference>
<proteinExistence type="inferred from homology"/>
<dbReference type="InterPro" id="IPR000675">
    <property type="entry name" value="Cutinase/axe"/>
</dbReference>
<evidence type="ECO:0000256" key="6">
    <source>
        <dbReference type="ARBA" id="ARBA00022801"/>
    </source>
</evidence>
<dbReference type="InterPro" id="IPR043580">
    <property type="entry name" value="CUTINASE_1"/>
</dbReference>
<keyword evidence="7" id="KW-1015">Disulfide bond</keyword>
<sequence>MGKRSTFSAAAVSAVACASALFGPGVPAAGAQGCSDVEVIFARGTGEPAGVGWLGTAFINTVRGKVGARTVSAYAVNYPADWNLYSSVRAGGSDALARIHTTAANCPDTRIVLGGYSQGAGVIDQLAIGQPVGVFTPMPIPAGDEPRIAAIAVFGNPLRTMNNGGSLVDKSPVYGSRTIDQCATGDKYCSGGTDPMAHYAHLQNGMVDQAGSFVAARVQ</sequence>
<evidence type="ECO:0000256" key="2">
    <source>
        <dbReference type="ARBA" id="ARBA00007534"/>
    </source>
</evidence>
<keyword evidence="10" id="KW-1185">Reference proteome</keyword>
<evidence type="ECO:0000256" key="4">
    <source>
        <dbReference type="ARBA" id="ARBA00022525"/>
    </source>
</evidence>
<keyword evidence="6 8" id="KW-0378">Hydrolase</keyword>
<keyword evidence="5 8" id="KW-0732">Signal</keyword>
<dbReference type="KEGG" id="mpsc:MPSYJ_12690"/>
<protein>
    <recommendedName>
        <fullName evidence="8">Cutinase</fullName>
        <ecNumber evidence="8">3.1.1.-</ecNumber>
    </recommendedName>
</protein>
<evidence type="ECO:0000313" key="9">
    <source>
        <dbReference type="EMBL" id="BBX67808.1"/>
    </source>
</evidence>
<evidence type="ECO:0000256" key="1">
    <source>
        <dbReference type="ARBA" id="ARBA00004613"/>
    </source>
</evidence>
<dbReference type="InterPro" id="IPR029058">
    <property type="entry name" value="AB_hydrolase_fold"/>
</dbReference>
<keyword evidence="3 8" id="KW-0719">Serine esterase</keyword>
<evidence type="ECO:0000256" key="3">
    <source>
        <dbReference type="ARBA" id="ARBA00022487"/>
    </source>
</evidence>
<accession>A0A7I7M6J7</accession>
<dbReference type="EMBL" id="AP022574">
    <property type="protein sequence ID" value="BBX67808.1"/>
    <property type="molecule type" value="Genomic_DNA"/>
</dbReference>
<feature type="chain" id="PRO_5029943216" description="Cutinase" evidence="8">
    <location>
        <begin position="29"/>
        <end position="219"/>
    </location>
</feature>
<dbReference type="Pfam" id="PF01083">
    <property type="entry name" value="Cutinase"/>
    <property type="match status" value="1"/>
</dbReference>
<dbReference type="GO" id="GO:0005576">
    <property type="term" value="C:extracellular region"/>
    <property type="evidence" value="ECO:0007669"/>
    <property type="project" value="UniProtKB-SubCell"/>
</dbReference>
<dbReference type="AlphaFoldDB" id="A0A7I7M6J7"/>
<dbReference type="PANTHER" id="PTHR33630">
    <property type="entry name" value="CUTINASE RV1984C-RELATED-RELATED"/>
    <property type="match status" value="1"/>
</dbReference>
<dbReference type="Proteomes" id="UP000466514">
    <property type="component" value="Chromosome"/>
</dbReference>
<dbReference type="EC" id="3.1.1.-" evidence="8"/>
<dbReference type="GO" id="GO:0052689">
    <property type="term" value="F:carboxylic ester hydrolase activity"/>
    <property type="evidence" value="ECO:0007669"/>
    <property type="project" value="UniProtKB-KW"/>
</dbReference>
<evidence type="ECO:0000256" key="5">
    <source>
        <dbReference type="ARBA" id="ARBA00022729"/>
    </source>
</evidence>